<dbReference type="PANTHER" id="PTHR37981:SF1">
    <property type="entry name" value="SGNH HYDROLASE-TYPE ESTERASE DOMAIN-CONTAINING PROTEIN"/>
    <property type="match status" value="1"/>
</dbReference>
<dbReference type="Pfam" id="PF13472">
    <property type="entry name" value="Lipase_GDSL_2"/>
    <property type="match status" value="1"/>
</dbReference>
<gene>
    <name evidence="3" type="ORF">ABZ507_07375</name>
</gene>
<dbReference type="InterPro" id="IPR013830">
    <property type="entry name" value="SGNH_hydro"/>
</dbReference>
<dbReference type="EMBL" id="JBEYBR010000013">
    <property type="protein sequence ID" value="MEU2121645.1"/>
    <property type="molecule type" value="Genomic_DNA"/>
</dbReference>
<accession>A0ABV2X6Y8</accession>
<dbReference type="PANTHER" id="PTHR37981">
    <property type="entry name" value="LIPASE 2"/>
    <property type="match status" value="1"/>
</dbReference>
<keyword evidence="1" id="KW-0732">Signal</keyword>
<dbReference type="EC" id="3.1.-.-" evidence="3"/>
<keyword evidence="3" id="KW-0378">Hydrolase</keyword>
<protein>
    <submittedName>
        <fullName evidence="3">SGNH/GDSL hydrolase family protein</fullName>
        <ecNumber evidence="3">3.1.-.-</ecNumber>
    </submittedName>
</protein>
<evidence type="ECO:0000313" key="4">
    <source>
        <dbReference type="Proteomes" id="UP001550535"/>
    </source>
</evidence>
<dbReference type="InterPro" id="IPR036514">
    <property type="entry name" value="SGNH_hydro_sf"/>
</dbReference>
<keyword evidence="4" id="KW-1185">Reference proteome</keyword>
<dbReference type="RefSeq" id="WP_063917598.1">
    <property type="nucleotide sequence ID" value="NZ_JBEYBR010000013.1"/>
</dbReference>
<dbReference type="GO" id="GO:0016787">
    <property type="term" value="F:hydrolase activity"/>
    <property type="evidence" value="ECO:0007669"/>
    <property type="project" value="UniProtKB-KW"/>
</dbReference>
<dbReference type="Proteomes" id="UP001550535">
    <property type="component" value="Unassembled WGS sequence"/>
</dbReference>
<dbReference type="SUPFAM" id="SSF52266">
    <property type="entry name" value="SGNH hydrolase"/>
    <property type="match status" value="1"/>
</dbReference>
<dbReference type="Gene3D" id="3.40.50.1110">
    <property type="entry name" value="SGNH hydrolase"/>
    <property type="match status" value="1"/>
</dbReference>
<dbReference type="InterPro" id="IPR037460">
    <property type="entry name" value="SEST-like"/>
</dbReference>
<evidence type="ECO:0000256" key="1">
    <source>
        <dbReference type="SAM" id="SignalP"/>
    </source>
</evidence>
<comment type="caution">
    <text evidence="3">The sequence shown here is derived from an EMBL/GenBank/DDBJ whole genome shotgun (WGS) entry which is preliminary data.</text>
</comment>
<evidence type="ECO:0000313" key="3">
    <source>
        <dbReference type="EMBL" id="MEU2121645.1"/>
    </source>
</evidence>
<organism evidence="3 4">
    <name type="scientific">Nocardia niwae</name>
    <dbReference type="NCBI Taxonomy" id="626084"/>
    <lineage>
        <taxon>Bacteria</taxon>
        <taxon>Bacillati</taxon>
        <taxon>Actinomycetota</taxon>
        <taxon>Actinomycetes</taxon>
        <taxon>Mycobacteriales</taxon>
        <taxon>Nocardiaceae</taxon>
        <taxon>Nocardia</taxon>
    </lineage>
</organism>
<sequence>MTLSTFRTNAWIRGAPTALAVLLLAGAATVGGTADAAPPGPGPVYVALGDSFAAGGMDPSASAGFCDRSAENYAHLIARDLQVAELRDVSCGSAKTADFTASRTGRDGSTEPPQYAALDTDVTLVTVGIGGNDIGLAKLAVECFVGGLLGSACEVQGRSGELDDSIARFKPTYGEVIEQVRARAPRADIIMVGYPTVFPPGGCPAVQPLSPTAADYVQDHIEQLNDAMKAEAVAHQARYVDLLESTRDHSMCAPPEQRWVEGPITIESGAVPLHPNTAGHANMARQILAELRSAPR</sequence>
<reference evidence="3 4" key="1">
    <citation type="submission" date="2024-06" db="EMBL/GenBank/DDBJ databases">
        <title>The Natural Products Discovery Center: Release of the First 8490 Sequenced Strains for Exploring Actinobacteria Biosynthetic Diversity.</title>
        <authorList>
            <person name="Kalkreuter E."/>
            <person name="Kautsar S.A."/>
            <person name="Yang D."/>
            <person name="Bader C.D."/>
            <person name="Teijaro C.N."/>
            <person name="Fluegel L."/>
            <person name="Davis C.M."/>
            <person name="Simpson J.R."/>
            <person name="Lauterbach L."/>
            <person name="Steele A.D."/>
            <person name="Gui C."/>
            <person name="Meng S."/>
            <person name="Li G."/>
            <person name="Viehrig K."/>
            <person name="Ye F."/>
            <person name="Su P."/>
            <person name="Kiefer A.F."/>
            <person name="Nichols A."/>
            <person name="Cepeda A.J."/>
            <person name="Yan W."/>
            <person name="Fan B."/>
            <person name="Jiang Y."/>
            <person name="Adhikari A."/>
            <person name="Zheng C.-J."/>
            <person name="Schuster L."/>
            <person name="Cowan T.M."/>
            <person name="Smanski M.J."/>
            <person name="Chevrette M.G."/>
            <person name="De Carvalho L.P.S."/>
            <person name="Shen B."/>
        </authorList>
    </citation>
    <scope>NUCLEOTIDE SEQUENCE [LARGE SCALE GENOMIC DNA]</scope>
    <source>
        <strain evidence="3 4">NPDC019434</strain>
    </source>
</reference>
<name>A0ABV2X6Y8_9NOCA</name>
<feature type="domain" description="SGNH hydrolase-type esterase" evidence="2">
    <location>
        <begin position="47"/>
        <end position="281"/>
    </location>
</feature>
<feature type="chain" id="PRO_5046161186" evidence="1">
    <location>
        <begin position="37"/>
        <end position="296"/>
    </location>
</feature>
<proteinExistence type="predicted"/>
<evidence type="ECO:0000259" key="2">
    <source>
        <dbReference type="Pfam" id="PF13472"/>
    </source>
</evidence>
<feature type="signal peptide" evidence="1">
    <location>
        <begin position="1"/>
        <end position="36"/>
    </location>
</feature>
<dbReference type="CDD" id="cd01823">
    <property type="entry name" value="SEST_like"/>
    <property type="match status" value="1"/>
</dbReference>